<dbReference type="EMBL" id="JANBUH010000066">
    <property type="protein sequence ID" value="KAJ2755356.1"/>
    <property type="molecule type" value="Genomic_DNA"/>
</dbReference>
<sequence>MFLARSIKFSQVAKRHAVAIRGFGSGIDLSVIPNTVETKTALFAENAASMSAAVSDLEAQVALASLGGSAHAREKHLGRGKLLPRDRVGRLLDGGSPFLELSQLAGHNLYGQRDHVPGGGLITGIGRVSGVECMIVANDATVKGGTYYPITAEVFPDREHFGRIFYNQATMSSMGIPQIAVVMGSCTAGGAYVPAMADESIIVRRQGTIFLAGPPLVKAATGEVVTAEALGGGDLHCRTSGVTDHLANSDEHALEIAREAVRNLNYPRPSGAGPIDAPLYDAMELGGIVGTNLRRSYDVRQVIARIVDGSRMHEFKRLFGTTLVTGFAHIQGMPVGIVANNGVLFADAAQKGAHFVQLCAQRRIPLLFLHNITGFMVGAAAEAGGIAKHGAKLVTAVACAQVPKLSVLVGGSFGAGNYGMCGRAFSPRFLWMWPNARISVMGGEQAASVLAQVRNDSKVARGEPPMDDDAEFKKPIADKYEHEGHPYFSSARLWDDGVIRPQDTRRVLGLALAATRNSPVGDTDFGVFRM</sequence>
<comment type="catalytic activity">
    <reaction evidence="6">
        <text>3-methylbut-2-enoyl-CoA + hydrogencarbonate + ATP = 3-methyl-(2E)-glutaconyl-CoA + ADP + phosphate + H(+)</text>
        <dbReference type="Rhea" id="RHEA:13589"/>
        <dbReference type="ChEBI" id="CHEBI:15378"/>
        <dbReference type="ChEBI" id="CHEBI:17544"/>
        <dbReference type="ChEBI" id="CHEBI:30616"/>
        <dbReference type="ChEBI" id="CHEBI:43474"/>
        <dbReference type="ChEBI" id="CHEBI:57344"/>
        <dbReference type="ChEBI" id="CHEBI:57346"/>
        <dbReference type="ChEBI" id="CHEBI:456216"/>
        <dbReference type="EC" id="6.4.1.4"/>
    </reaction>
</comment>
<evidence type="ECO:0000259" key="8">
    <source>
        <dbReference type="PROSITE" id="PS50989"/>
    </source>
</evidence>
<name>A0A9W8GYG3_9FUNG</name>
<comment type="pathway">
    <text evidence="2">Amino-acid degradation; L-leucine degradation; (S)-3-hydroxy-3-methylglutaryl-CoA from 3-isovaleryl-CoA: step 2/3.</text>
</comment>
<dbReference type="Proteomes" id="UP001140011">
    <property type="component" value="Unassembled WGS sequence"/>
</dbReference>
<dbReference type="InterPro" id="IPR029045">
    <property type="entry name" value="ClpP/crotonase-like_dom_sf"/>
</dbReference>
<dbReference type="InterPro" id="IPR011762">
    <property type="entry name" value="COA_CT_N"/>
</dbReference>
<evidence type="ECO:0000259" key="7">
    <source>
        <dbReference type="PROSITE" id="PS50980"/>
    </source>
</evidence>
<dbReference type="InterPro" id="IPR045190">
    <property type="entry name" value="MCCB/AccD1-like"/>
</dbReference>
<keyword evidence="10" id="KW-1185">Reference proteome</keyword>
<gene>
    <name evidence="9" type="primary">MCCC2</name>
    <name evidence="9" type="ORF">GGI19_001708</name>
</gene>
<dbReference type="InterPro" id="IPR034733">
    <property type="entry name" value="AcCoA_carboxyl_beta"/>
</dbReference>
<organism evidence="9 10">
    <name type="scientific">Coemansia pectinata</name>
    <dbReference type="NCBI Taxonomy" id="1052879"/>
    <lineage>
        <taxon>Eukaryota</taxon>
        <taxon>Fungi</taxon>
        <taxon>Fungi incertae sedis</taxon>
        <taxon>Zoopagomycota</taxon>
        <taxon>Kickxellomycotina</taxon>
        <taxon>Kickxellomycetes</taxon>
        <taxon>Kickxellales</taxon>
        <taxon>Kickxellaceae</taxon>
        <taxon>Coemansia</taxon>
    </lineage>
</organism>
<evidence type="ECO:0000313" key="9">
    <source>
        <dbReference type="EMBL" id="KAJ2755356.1"/>
    </source>
</evidence>
<comment type="caution">
    <text evidence="9">The sequence shown here is derived from an EMBL/GenBank/DDBJ whole genome shotgun (WGS) entry which is preliminary data.</text>
</comment>
<reference evidence="9" key="1">
    <citation type="submission" date="2022-07" db="EMBL/GenBank/DDBJ databases">
        <title>Phylogenomic reconstructions and comparative analyses of Kickxellomycotina fungi.</title>
        <authorList>
            <person name="Reynolds N.K."/>
            <person name="Stajich J.E."/>
            <person name="Barry K."/>
            <person name="Grigoriev I.V."/>
            <person name="Crous P."/>
            <person name="Smith M.E."/>
        </authorList>
    </citation>
    <scope>NUCLEOTIDE SEQUENCE</scope>
    <source>
        <strain evidence="9">BCRC 34297</strain>
    </source>
</reference>
<protein>
    <recommendedName>
        <fullName evidence="3">methylcrotonoyl-CoA carboxylase</fullName>
        <ecNumber evidence="3">6.4.1.4</ecNumber>
    </recommendedName>
    <alternativeName>
        <fullName evidence="5">3-methylcrotonyl-CoA carboxylase 2</fullName>
    </alternativeName>
    <alternativeName>
        <fullName evidence="4">3-methylcrotonyl-CoA:carbon dioxide ligase subunit beta</fullName>
    </alternativeName>
</protein>
<dbReference type="Gene3D" id="3.90.226.10">
    <property type="entry name" value="2-enoyl-CoA Hydratase, Chain A, domain 1"/>
    <property type="match status" value="3"/>
</dbReference>
<dbReference type="EC" id="6.4.1.4" evidence="3"/>
<dbReference type="PROSITE" id="PS50989">
    <property type="entry name" value="COA_CT_CTER"/>
    <property type="match status" value="1"/>
</dbReference>
<accession>A0A9W8GYG3</accession>
<evidence type="ECO:0000256" key="3">
    <source>
        <dbReference type="ARBA" id="ARBA00026116"/>
    </source>
</evidence>
<evidence type="ECO:0000256" key="5">
    <source>
        <dbReference type="ARBA" id="ARBA00031404"/>
    </source>
</evidence>
<comment type="similarity">
    <text evidence="1">Belongs to the AccD/PCCB family.</text>
</comment>
<dbReference type="PANTHER" id="PTHR22855:SF13">
    <property type="entry name" value="METHYLCROTONOYL-COA CARBOXYLASE BETA CHAIN, MITOCHONDRIAL"/>
    <property type="match status" value="1"/>
</dbReference>
<dbReference type="SUPFAM" id="SSF52096">
    <property type="entry name" value="ClpP/crotonase"/>
    <property type="match status" value="2"/>
</dbReference>
<feature type="domain" description="CoA carboxyltransferase C-terminal" evidence="8">
    <location>
        <begin position="274"/>
        <end position="518"/>
    </location>
</feature>
<dbReference type="PANTHER" id="PTHR22855">
    <property type="entry name" value="ACETYL, PROPIONYL, PYRUVATE, AND GLUTACONYL CARBOXYLASE-RELATED"/>
    <property type="match status" value="1"/>
</dbReference>
<evidence type="ECO:0000256" key="2">
    <source>
        <dbReference type="ARBA" id="ARBA00025711"/>
    </source>
</evidence>
<dbReference type="GO" id="GO:0005739">
    <property type="term" value="C:mitochondrion"/>
    <property type="evidence" value="ECO:0007669"/>
    <property type="project" value="TreeGrafter"/>
</dbReference>
<evidence type="ECO:0000256" key="1">
    <source>
        <dbReference type="ARBA" id="ARBA00006102"/>
    </source>
</evidence>
<dbReference type="InterPro" id="IPR011763">
    <property type="entry name" value="COA_CT_C"/>
</dbReference>
<feature type="domain" description="CoA carboxyltransferase N-terminal" evidence="7">
    <location>
        <begin position="1"/>
        <end position="276"/>
    </location>
</feature>
<dbReference type="GO" id="GO:0004485">
    <property type="term" value="F:methylcrotonoyl-CoA carboxylase activity"/>
    <property type="evidence" value="ECO:0007669"/>
    <property type="project" value="UniProtKB-EC"/>
</dbReference>
<evidence type="ECO:0000313" key="10">
    <source>
        <dbReference type="Proteomes" id="UP001140011"/>
    </source>
</evidence>
<dbReference type="PROSITE" id="PS50980">
    <property type="entry name" value="COA_CT_NTER"/>
    <property type="match status" value="1"/>
</dbReference>
<dbReference type="FunFam" id="3.90.226.10:FF:000004">
    <property type="entry name" value="Methylcrotonoyl-CoA carboxylase beta chain"/>
    <property type="match status" value="1"/>
</dbReference>
<dbReference type="GO" id="GO:0006552">
    <property type="term" value="P:L-leucine catabolic process"/>
    <property type="evidence" value="ECO:0007669"/>
    <property type="project" value="TreeGrafter"/>
</dbReference>
<evidence type="ECO:0000256" key="6">
    <source>
        <dbReference type="ARBA" id="ARBA00052347"/>
    </source>
</evidence>
<dbReference type="OrthoDB" id="439921at2759"/>
<dbReference type="GO" id="GO:1905202">
    <property type="term" value="C:methylcrotonoyl-CoA carboxylase complex"/>
    <property type="evidence" value="ECO:0007669"/>
    <property type="project" value="TreeGrafter"/>
</dbReference>
<dbReference type="Pfam" id="PF01039">
    <property type="entry name" value="Carboxyl_trans"/>
    <property type="match status" value="1"/>
</dbReference>
<proteinExistence type="inferred from homology"/>
<keyword evidence="9" id="KW-0436">Ligase</keyword>
<dbReference type="AlphaFoldDB" id="A0A9W8GYG3"/>
<evidence type="ECO:0000256" key="4">
    <source>
        <dbReference type="ARBA" id="ARBA00031237"/>
    </source>
</evidence>